<dbReference type="AlphaFoldDB" id="A0AAJ5QNA9"/>
<dbReference type="EMBL" id="CP104758">
    <property type="protein sequence ID" value="WBG92130.1"/>
    <property type="molecule type" value="Genomic_DNA"/>
</dbReference>
<protein>
    <submittedName>
        <fullName evidence="3">Glycosyltransferase family 2 protein</fullName>
    </submittedName>
</protein>
<dbReference type="PANTHER" id="PTHR48090">
    <property type="entry name" value="UNDECAPRENYL-PHOSPHATE 4-DEOXY-4-FORMAMIDO-L-ARABINOSE TRANSFERASE-RELATED"/>
    <property type="match status" value="1"/>
</dbReference>
<dbReference type="RefSeq" id="WP_269950091.1">
    <property type="nucleotide sequence ID" value="NZ_CP104758.1"/>
</dbReference>
<keyword evidence="1" id="KW-0812">Transmembrane</keyword>
<evidence type="ECO:0000313" key="4">
    <source>
        <dbReference type="Proteomes" id="UP001211544"/>
    </source>
</evidence>
<dbReference type="KEGG" id="kpie:N5580_06220"/>
<dbReference type="SUPFAM" id="SSF53448">
    <property type="entry name" value="Nucleotide-diphospho-sugar transferases"/>
    <property type="match status" value="1"/>
</dbReference>
<feature type="transmembrane region" description="Helical" evidence="1">
    <location>
        <begin position="293"/>
        <end position="316"/>
    </location>
</feature>
<evidence type="ECO:0000259" key="2">
    <source>
        <dbReference type="Pfam" id="PF00535"/>
    </source>
</evidence>
<sequence length="337" mass="38462">MIKDSMTINNSLLVSQKTNQMKYHELKVVVLLPAYNEEQTIADTIKDFYSEIPEAEIWVINNRSKDNTRTIALNTIKELKCKGGVMDENRPGKGNALRHAFYEIDADIYILSDADMTYPAHHVHDLIAPIINNQADMVVGDRHSSGHYANENKRKFHNFGNDLVKKLVNKLFKGNLADIMSGYRALNRRFVKNYPVLVEGFEIETDMTLHALDKRFRIAEIAVDYRDRPEGSFSKLNTFKDGFKVLNTISSILRYYKPLTFFGLASFVFFVLGLVSAIPVFDDWISAGYIYHVPLAILATGLEMVSLILMSIGLILDSINHQDKRNFELSNLSNMKR</sequence>
<dbReference type="InterPro" id="IPR029044">
    <property type="entry name" value="Nucleotide-diphossugar_trans"/>
</dbReference>
<name>A0AAJ5QNA9_9GAMM</name>
<evidence type="ECO:0000313" key="3">
    <source>
        <dbReference type="EMBL" id="WBG92130.1"/>
    </source>
</evidence>
<keyword evidence="4" id="KW-1185">Reference proteome</keyword>
<dbReference type="Proteomes" id="UP001211544">
    <property type="component" value="Chromosome"/>
</dbReference>
<proteinExistence type="predicted"/>
<dbReference type="Pfam" id="PF00535">
    <property type="entry name" value="Glycos_transf_2"/>
    <property type="match status" value="1"/>
</dbReference>
<feature type="domain" description="Glycosyltransferase 2-like" evidence="2">
    <location>
        <begin position="30"/>
        <end position="192"/>
    </location>
</feature>
<dbReference type="InterPro" id="IPR050256">
    <property type="entry name" value="Glycosyltransferase_2"/>
</dbReference>
<evidence type="ECO:0000256" key="1">
    <source>
        <dbReference type="SAM" id="Phobius"/>
    </source>
</evidence>
<feature type="transmembrane region" description="Helical" evidence="1">
    <location>
        <begin position="259"/>
        <end position="281"/>
    </location>
</feature>
<organism evidence="3 4">
    <name type="scientific">Pantoea piersonii</name>
    <dbReference type="NCBI Taxonomy" id="2364647"/>
    <lineage>
        <taxon>Bacteria</taxon>
        <taxon>Pseudomonadati</taxon>
        <taxon>Pseudomonadota</taxon>
        <taxon>Gammaproteobacteria</taxon>
        <taxon>Enterobacterales</taxon>
        <taxon>Erwiniaceae</taxon>
        <taxon>Pantoea</taxon>
    </lineage>
</organism>
<accession>A0AAJ5QNA9</accession>
<dbReference type="Gene3D" id="3.90.550.10">
    <property type="entry name" value="Spore Coat Polysaccharide Biosynthesis Protein SpsA, Chain A"/>
    <property type="match status" value="1"/>
</dbReference>
<dbReference type="CDD" id="cd04179">
    <property type="entry name" value="DPM_DPG-synthase_like"/>
    <property type="match status" value="1"/>
</dbReference>
<keyword evidence="1" id="KW-0472">Membrane</keyword>
<dbReference type="PANTHER" id="PTHR48090:SF7">
    <property type="entry name" value="RFBJ PROTEIN"/>
    <property type="match status" value="1"/>
</dbReference>
<gene>
    <name evidence="3" type="ORF">N5580_06220</name>
</gene>
<keyword evidence="1" id="KW-1133">Transmembrane helix</keyword>
<dbReference type="InterPro" id="IPR001173">
    <property type="entry name" value="Glyco_trans_2-like"/>
</dbReference>
<reference evidence="3 4" key="1">
    <citation type="journal article" date="2022" name="J Glob Antimicrob Resist">
        <title>First complete genome of a multidrug resistant strain of the novel human pathogen Kalamiella piersonii (GABEKP28) identified in human saliva.</title>
        <authorList>
            <person name="McDonagh F."/>
            <person name="Singh N.K."/>
            <person name="Venkateswaran K."/>
            <person name="Lonappan A.M."/>
            <person name="Hallahan B."/>
            <person name="Tuohy A."/>
            <person name="Burke L."/>
            <person name="Kovarova A."/>
            <person name="Miliotis G."/>
        </authorList>
    </citation>
    <scope>NUCLEOTIDE SEQUENCE [LARGE SCALE GENOMIC DNA]</scope>
    <source>
        <strain evidence="3 4">GABEKP28</strain>
    </source>
</reference>